<dbReference type="InterPro" id="IPR036986">
    <property type="entry name" value="S4_RNA-bd_sf"/>
</dbReference>
<dbReference type="InterPro" id="IPR020094">
    <property type="entry name" value="TruA/RsuA/RluB/E/F_N"/>
</dbReference>
<dbReference type="NCBIfam" id="TIGR00093">
    <property type="entry name" value="pseudouridine synthase"/>
    <property type="match status" value="1"/>
</dbReference>
<dbReference type="InterPro" id="IPR000748">
    <property type="entry name" value="PsdUridine_synth_RsuA/RluB/E/F"/>
</dbReference>
<dbReference type="EMBL" id="AP014546">
    <property type="protein sequence ID" value="BBB30697.1"/>
    <property type="molecule type" value="Genomic_DNA"/>
</dbReference>
<comment type="function">
    <text evidence="5">Responsible for synthesis of pseudouridine from uracil-516 in 16S ribosomal RNA.</text>
</comment>
<dbReference type="InterPro" id="IPR050343">
    <property type="entry name" value="RsuA_PseudoU_synthase"/>
</dbReference>
<reference evidence="9 10" key="1">
    <citation type="journal article" date="2008" name="Int. J. Syst. Evol. Microbiol.">
        <title>Neptunomonas japonica sp. nov., an Osedax japonicus symbiont-like bacterium isolated from sediment adjacent to sperm whale carcasses off Kagoshima, Japan.</title>
        <authorList>
            <person name="Miyazaki M."/>
            <person name="Nogi Y."/>
            <person name="Fujiwara Y."/>
            <person name="Kawato M."/>
            <person name="Kubokawa K."/>
            <person name="Horikoshi K."/>
        </authorList>
    </citation>
    <scope>NUCLEOTIDE SEQUENCE [LARGE SCALE GENOMIC DNA]</scope>
    <source>
        <strain evidence="9 10">JAMM 1380</strain>
    </source>
</reference>
<evidence type="ECO:0000256" key="6">
    <source>
        <dbReference type="PROSITE-ProRule" id="PRU00182"/>
    </source>
</evidence>
<dbReference type="GO" id="GO:0001522">
    <property type="term" value="P:pseudouridine synthesis"/>
    <property type="evidence" value="ECO:0007669"/>
    <property type="project" value="InterPro"/>
</dbReference>
<proteinExistence type="inferred from homology"/>
<evidence type="ECO:0000256" key="5">
    <source>
        <dbReference type="ARBA" id="ARBA00037590"/>
    </source>
</evidence>
<comment type="catalytic activity">
    <reaction evidence="4">
        <text>uridine(516) in 16S rRNA = pseudouridine(516) in 16S rRNA</text>
        <dbReference type="Rhea" id="RHEA:38867"/>
        <dbReference type="Rhea" id="RHEA-COMP:10089"/>
        <dbReference type="Rhea" id="RHEA-COMP:10090"/>
        <dbReference type="ChEBI" id="CHEBI:65314"/>
        <dbReference type="ChEBI" id="CHEBI:65315"/>
        <dbReference type="EC" id="5.4.99.19"/>
    </reaction>
</comment>
<organism evidence="9 10">
    <name type="scientific">Neptunomonas japonica JAMM 1380</name>
    <dbReference type="NCBI Taxonomy" id="1441457"/>
    <lineage>
        <taxon>Bacteria</taxon>
        <taxon>Pseudomonadati</taxon>
        <taxon>Pseudomonadota</taxon>
        <taxon>Gammaproteobacteria</taxon>
        <taxon>Oceanospirillales</taxon>
        <taxon>Oceanospirillaceae</taxon>
        <taxon>Neptunomonas</taxon>
    </lineage>
</organism>
<evidence type="ECO:0000313" key="9">
    <source>
        <dbReference type="EMBL" id="BBB30697.1"/>
    </source>
</evidence>
<dbReference type="InterPro" id="IPR020103">
    <property type="entry name" value="PsdUridine_synth_cat_dom_sf"/>
</dbReference>
<comment type="similarity">
    <text evidence="1 7">Belongs to the pseudouridine synthase RsuA family.</text>
</comment>
<dbReference type="SUPFAM" id="SSF55120">
    <property type="entry name" value="Pseudouridine synthase"/>
    <property type="match status" value="1"/>
</dbReference>
<dbReference type="RefSeq" id="WP_201347860.1">
    <property type="nucleotide sequence ID" value="NZ_AP014546.1"/>
</dbReference>
<dbReference type="PANTHER" id="PTHR47683">
    <property type="entry name" value="PSEUDOURIDINE SYNTHASE FAMILY PROTEIN-RELATED"/>
    <property type="match status" value="1"/>
</dbReference>
<feature type="domain" description="Pseudouridine synthase RsuA/RluA-like" evidence="8">
    <location>
        <begin position="67"/>
        <end position="195"/>
    </location>
</feature>
<dbReference type="Gene3D" id="3.10.290.10">
    <property type="entry name" value="RNA-binding S4 domain"/>
    <property type="match status" value="1"/>
</dbReference>
<dbReference type="Gene3D" id="3.30.70.580">
    <property type="entry name" value="Pseudouridine synthase I, catalytic domain, N-terminal subdomain"/>
    <property type="match status" value="1"/>
</dbReference>
<evidence type="ECO:0000256" key="4">
    <source>
        <dbReference type="ARBA" id="ARBA00036749"/>
    </source>
</evidence>
<protein>
    <recommendedName>
        <fullName evidence="7">Pseudouridine synthase</fullName>
        <ecNumber evidence="7">5.4.99.-</ecNumber>
    </recommendedName>
</protein>
<keyword evidence="10" id="KW-1185">Reference proteome</keyword>
<dbReference type="Proteomes" id="UP000595332">
    <property type="component" value="Chromosome"/>
</dbReference>
<evidence type="ECO:0000256" key="2">
    <source>
        <dbReference type="ARBA" id="ARBA00022884"/>
    </source>
</evidence>
<dbReference type="GO" id="GO:0003723">
    <property type="term" value="F:RNA binding"/>
    <property type="evidence" value="ECO:0007669"/>
    <property type="project" value="UniProtKB-KW"/>
</dbReference>
<evidence type="ECO:0000256" key="1">
    <source>
        <dbReference type="ARBA" id="ARBA00008348"/>
    </source>
</evidence>
<dbReference type="KEGG" id="njp:NEJAP_2754"/>
<dbReference type="Gene3D" id="3.30.70.1560">
    <property type="entry name" value="Alpha-L RNA-binding motif"/>
    <property type="match status" value="1"/>
</dbReference>
<evidence type="ECO:0000256" key="7">
    <source>
        <dbReference type="RuleBase" id="RU003887"/>
    </source>
</evidence>
<accession>A0A7R6PI94</accession>
<dbReference type="InterPro" id="IPR006145">
    <property type="entry name" value="PsdUridine_synth_RsuA/RluA"/>
</dbReference>
<dbReference type="CDD" id="cd02553">
    <property type="entry name" value="PseudoU_synth_RsuA"/>
    <property type="match status" value="1"/>
</dbReference>
<evidence type="ECO:0000259" key="8">
    <source>
        <dbReference type="Pfam" id="PF00849"/>
    </source>
</evidence>
<dbReference type="InterPro" id="IPR042092">
    <property type="entry name" value="PsdUridine_s_RsuA/RluB/E/F_cat"/>
</dbReference>
<dbReference type="PANTHER" id="PTHR47683:SF4">
    <property type="entry name" value="PSEUDOURIDINE SYNTHASE"/>
    <property type="match status" value="1"/>
</dbReference>
<keyword evidence="3 7" id="KW-0413">Isomerase</keyword>
<dbReference type="GO" id="GO:0160136">
    <property type="term" value="F:16S rRNA pseudouridine(516) synthase activity"/>
    <property type="evidence" value="ECO:0007669"/>
    <property type="project" value="UniProtKB-EC"/>
</dbReference>
<sequence length="237" mass="27285">MQSKRGRLDRFLSSHLNMKRKDVRLFLAQKRVSVDGVIALNIDLSVDEFSHIVLDNDRVLQANKPVYIMMHKPIGVVSATKDDKHRTVIDLLDRPDKATLHIVGRLDLNTSGLLLLTNDGRWSRQLTSPENKVTKSYKVTLKNSLREEYIKAFAQGMYFSYEDITTEPAVLEIVSEYVAHVDLTEGRYHQIKRMFGRFRNPVLQLHRMSIGNLSLDSALLPGENRNLTPHELECIYR</sequence>
<evidence type="ECO:0000256" key="3">
    <source>
        <dbReference type="ARBA" id="ARBA00023235"/>
    </source>
</evidence>
<dbReference type="PROSITE" id="PS01149">
    <property type="entry name" value="PSI_RSU"/>
    <property type="match status" value="1"/>
</dbReference>
<gene>
    <name evidence="9" type="ORF">NEJAP_2754</name>
</gene>
<dbReference type="Pfam" id="PF00849">
    <property type="entry name" value="PseudoU_synth_2"/>
    <property type="match status" value="1"/>
</dbReference>
<name>A0A7R6PI94_9GAMM</name>
<dbReference type="SUPFAM" id="SSF55174">
    <property type="entry name" value="Alpha-L RNA-binding motif"/>
    <property type="match status" value="1"/>
</dbReference>
<dbReference type="GO" id="GO:0006364">
    <property type="term" value="P:rRNA processing"/>
    <property type="evidence" value="ECO:0007669"/>
    <property type="project" value="UniProtKB-ARBA"/>
</dbReference>
<evidence type="ECO:0000313" key="10">
    <source>
        <dbReference type="Proteomes" id="UP000595332"/>
    </source>
</evidence>
<keyword evidence="2 6" id="KW-0694">RNA-binding</keyword>
<dbReference type="EC" id="5.4.99.-" evidence="7"/>
<dbReference type="InterPro" id="IPR018496">
    <property type="entry name" value="PsdUridine_synth_RsuA/RluB_CS"/>
</dbReference>
<dbReference type="PROSITE" id="PS50889">
    <property type="entry name" value="S4"/>
    <property type="match status" value="1"/>
</dbReference>
<dbReference type="AlphaFoldDB" id="A0A7R6PI94"/>